<gene>
    <name evidence="1" type="ORF">MRATA1EN3_LOCUS18256</name>
</gene>
<name>A0ACB0F3H2_RANTA</name>
<reference evidence="1" key="1">
    <citation type="submission" date="2023-05" db="EMBL/GenBank/DDBJ databases">
        <authorList>
            <consortium name="ELIXIR-Norway"/>
        </authorList>
    </citation>
    <scope>NUCLEOTIDE SEQUENCE</scope>
</reference>
<evidence type="ECO:0000313" key="1">
    <source>
        <dbReference type="EMBL" id="CAI9707043.1"/>
    </source>
</evidence>
<protein>
    <submittedName>
        <fullName evidence="1">Uncharacterized protein</fullName>
    </submittedName>
</protein>
<dbReference type="EMBL" id="OX596087">
    <property type="protein sequence ID" value="CAI9707043.1"/>
    <property type="molecule type" value="Genomic_DNA"/>
</dbReference>
<evidence type="ECO:0000313" key="2">
    <source>
        <dbReference type="Proteomes" id="UP001162501"/>
    </source>
</evidence>
<dbReference type="Proteomes" id="UP001162501">
    <property type="component" value="Chromosome 3"/>
</dbReference>
<accession>A0ACB0F3H2</accession>
<sequence length="283" mass="29601">MLAGRGGAALSPTIPNSPVKPPLLCHVPEASKPGNCGEHPGRRRRARGLAAGGPWGGRARGLPPRPQRAPTNLSIFAARKGRASARRAFYNADGGPRGPARALPEFAGAAAPSSGPSRPHRLRGARGPGLSSSVKTSCQPRPGWGRSSRGPRASDVAQLSHSGLVVDPHPLGSVWVRPGLSPLGGWRGRAWGARASLQPATRVCLERASGRRVHDEARTRPADSVCTGNTDGSPCPGSPDPTTALRALRPLGRLKRLVGPRPGRRGLEDRARVTPVCREQTAP</sequence>
<organism evidence="1 2">
    <name type="scientific">Rangifer tarandus platyrhynchus</name>
    <name type="common">Svalbard reindeer</name>
    <dbReference type="NCBI Taxonomy" id="3082113"/>
    <lineage>
        <taxon>Eukaryota</taxon>
        <taxon>Metazoa</taxon>
        <taxon>Chordata</taxon>
        <taxon>Craniata</taxon>
        <taxon>Vertebrata</taxon>
        <taxon>Euteleostomi</taxon>
        <taxon>Mammalia</taxon>
        <taxon>Eutheria</taxon>
        <taxon>Laurasiatheria</taxon>
        <taxon>Artiodactyla</taxon>
        <taxon>Ruminantia</taxon>
        <taxon>Pecora</taxon>
        <taxon>Cervidae</taxon>
        <taxon>Odocoileinae</taxon>
        <taxon>Rangifer</taxon>
    </lineage>
</organism>
<proteinExistence type="predicted"/>